<accession>A0A2I8EXJ6</accession>
<gene>
    <name evidence="3" type="ORF">C2L65_31320</name>
</gene>
<dbReference type="CDD" id="cd01014">
    <property type="entry name" value="nicotinamidase_related"/>
    <property type="match status" value="1"/>
</dbReference>
<dbReference type="InterPro" id="IPR036380">
    <property type="entry name" value="Isochorismatase-like_sf"/>
</dbReference>
<protein>
    <submittedName>
        <fullName evidence="3">Cysteine hydrolase</fullName>
    </submittedName>
</protein>
<reference evidence="3 4" key="1">
    <citation type="submission" date="2018-01" db="EMBL/GenBank/DDBJ databases">
        <title>Species boundaries and ecological features among Paraburkholderia terrae DSMZ17804T, P. hospita DSMZ17164T and P. caribensis DSMZ13236T.</title>
        <authorList>
            <person name="Pratama A.A."/>
        </authorList>
    </citation>
    <scope>NUCLEOTIDE SEQUENCE [LARGE SCALE GENOMIC DNA]</scope>
    <source>
        <strain evidence="3 4">DSM 17804</strain>
    </source>
</reference>
<keyword evidence="1 3" id="KW-0378">Hydrolase</keyword>
<dbReference type="RefSeq" id="WP_042306749.1">
    <property type="nucleotide sequence ID" value="NZ_CP026113.1"/>
</dbReference>
<evidence type="ECO:0000256" key="1">
    <source>
        <dbReference type="ARBA" id="ARBA00022801"/>
    </source>
</evidence>
<evidence type="ECO:0000313" key="4">
    <source>
        <dbReference type="Proteomes" id="UP000243502"/>
    </source>
</evidence>
<organism evidence="3 4">
    <name type="scientific">Paraburkholderia terrae</name>
    <dbReference type="NCBI Taxonomy" id="311230"/>
    <lineage>
        <taxon>Bacteria</taxon>
        <taxon>Pseudomonadati</taxon>
        <taxon>Pseudomonadota</taxon>
        <taxon>Betaproteobacteria</taxon>
        <taxon>Burkholderiales</taxon>
        <taxon>Burkholderiaceae</taxon>
        <taxon>Paraburkholderia</taxon>
    </lineage>
</organism>
<dbReference type="GO" id="GO:0016787">
    <property type="term" value="F:hydrolase activity"/>
    <property type="evidence" value="ECO:0007669"/>
    <property type="project" value="UniProtKB-KW"/>
</dbReference>
<dbReference type="KEGG" id="pter:C2L65_31320"/>
<dbReference type="OrthoDB" id="5360912at2"/>
<dbReference type="Pfam" id="PF00857">
    <property type="entry name" value="Isochorismatase"/>
    <property type="match status" value="1"/>
</dbReference>
<dbReference type="PANTHER" id="PTHR43540">
    <property type="entry name" value="PEROXYUREIDOACRYLATE/UREIDOACRYLATE AMIDOHYDROLASE-RELATED"/>
    <property type="match status" value="1"/>
</dbReference>
<dbReference type="EMBL" id="CP026113">
    <property type="protein sequence ID" value="AUT64209.1"/>
    <property type="molecule type" value="Genomic_DNA"/>
</dbReference>
<evidence type="ECO:0000313" key="3">
    <source>
        <dbReference type="EMBL" id="AUT64209.1"/>
    </source>
</evidence>
<dbReference type="PANTHER" id="PTHR43540:SF6">
    <property type="entry name" value="ISOCHORISMATASE-LIKE DOMAIN-CONTAINING PROTEIN"/>
    <property type="match status" value="1"/>
</dbReference>
<dbReference type="Gene3D" id="3.40.50.850">
    <property type="entry name" value="Isochorismatase-like"/>
    <property type="match status" value="1"/>
</dbReference>
<dbReference type="Proteomes" id="UP000243502">
    <property type="component" value="Chromosome 3"/>
</dbReference>
<dbReference type="InterPro" id="IPR050272">
    <property type="entry name" value="Isochorismatase-like_hydrls"/>
</dbReference>
<sequence length="209" mass="22961">MSKQAPRRALIVVDVQNEYITGNFRIEYPPVASSLPNIAKAIDAANAHGVPVVLVKHVLPADAPIFAEGSVGVELHPDVADRPHDCVITKVLPSTFSGAGFEDWLKEHKIDTLTVIGYMTQNCNDATIREAMHKGFRVEFLPDAAGSLSYENKAGRASAEEMHRIITVIMESTYAATMSTDEWVENLNDPVHVACDNIYYSNLRAHGKM</sequence>
<proteinExistence type="predicted"/>
<dbReference type="AlphaFoldDB" id="A0A2I8EXJ6"/>
<dbReference type="SUPFAM" id="SSF52499">
    <property type="entry name" value="Isochorismatase-like hydrolases"/>
    <property type="match status" value="1"/>
</dbReference>
<feature type="domain" description="Isochorismatase-like" evidence="2">
    <location>
        <begin position="9"/>
        <end position="153"/>
    </location>
</feature>
<evidence type="ECO:0000259" key="2">
    <source>
        <dbReference type="Pfam" id="PF00857"/>
    </source>
</evidence>
<dbReference type="InterPro" id="IPR000868">
    <property type="entry name" value="Isochorismatase-like_dom"/>
</dbReference>
<name>A0A2I8EXJ6_9BURK</name>